<feature type="chain" id="PRO_5046842922" evidence="7">
    <location>
        <begin position="20"/>
        <end position="299"/>
    </location>
</feature>
<evidence type="ECO:0000313" key="9">
    <source>
        <dbReference type="Proteomes" id="UP001479520"/>
    </source>
</evidence>
<keyword evidence="3" id="KW-0255">Endonuclease</keyword>
<gene>
    <name evidence="8" type="ORF">AADV58_01530</name>
</gene>
<keyword evidence="4" id="KW-0378">Hydrolase</keyword>
<organism evidence="8 9">
    <name type="scientific">Azonexus hydrophilus</name>
    <dbReference type="NCBI Taxonomy" id="418702"/>
    <lineage>
        <taxon>Bacteria</taxon>
        <taxon>Pseudomonadati</taxon>
        <taxon>Pseudomonadota</taxon>
        <taxon>Betaproteobacteria</taxon>
        <taxon>Rhodocyclales</taxon>
        <taxon>Azonexaceae</taxon>
        <taxon>Azonexus</taxon>
    </lineage>
</organism>
<keyword evidence="7" id="KW-0732">Signal</keyword>
<protein>
    <submittedName>
        <fullName evidence="8">S1/P1 nuclease</fullName>
    </submittedName>
</protein>
<dbReference type="InterPro" id="IPR008947">
    <property type="entry name" value="PLipase_C/P1_nuclease_dom_sf"/>
</dbReference>
<evidence type="ECO:0000256" key="4">
    <source>
        <dbReference type="ARBA" id="ARBA00022801"/>
    </source>
</evidence>
<sequence length="299" mass="33873">MRPLLILLIFLLTSPTALAWNGAGHRLGILIAWQQMAPDTREFVSQALARHPDHGRWREKAGADDAALIFAEASTWPDAIRHDPRFADQPSDNPPLPGFPDMGRHGDWHYVDFDRHGKRGRGQIDRKIVELSELLATSTQPAELAWALPWLAHLVADLHQPFHAGYSEDRGGNTVLIEDPSARQPFVKLHAWWDDLPGPSGLRGKRLRLRAEALQANWPAPRQGDVRQWLNESRQLLKRAYPKTMGSVSLLIDDDYRQWAQATGERRVAEAGYRLGRLLEEIHRQRVSRETPAAINPGR</sequence>
<evidence type="ECO:0000256" key="1">
    <source>
        <dbReference type="ARBA" id="ARBA00022722"/>
    </source>
</evidence>
<accession>A0ABZ2XI44</accession>
<keyword evidence="9" id="KW-1185">Reference proteome</keyword>
<keyword evidence="2" id="KW-0479">Metal-binding</keyword>
<evidence type="ECO:0000256" key="6">
    <source>
        <dbReference type="ARBA" id="ARBA00023180"/>
    </source>
</evidence>
<dbReference type="InterPro" id="IPR003154">
    <property type="entry name" value="S1/P1nuclease"/>
</dbReference>
<dbReference type="CDD" id="cd11010">
    <property type="entry name" value="S1-P1_nuclease"/>
    <property type="match status" value="1"/>
</dbReference>
<name>A0ABZ2XI44_9RHOO</name>
<dbReference type="PANTHER" id="PTHR33146:SF26">
    <property type="entry name" value="ENDONUCLEASE 4"/>
    <property type="match status" value="1"/>
</dbReference>
<dbReference type="EMBL" id="CP151406">
    <property type="protein sequence ID" value="WZJ21853.1"/>
    <property type="molecule type" value="Genomic_DNA"/>
</dbReference>
<dbReference type="Gene3D" id="1.10.575.10">
    <property type="entry name" value="P1 Nuclease"/>
    <property type="match status" value="1"/>
</dbReference>
<evidence type="ECO:0000256" key="7">
    <source>
        <dbReference type="SAM" id="SignalP"/>
    </source>
</evidence>
<evidence type="ECO:0000256" key="2">
    <source>
        <dbReference type="ARBA" id="ARBA00022723"/>
    </source>
</evidence>
<dbReference type="RefSeq" id="WP_281985790.1">
    <property type="nucleotide sequence ID" value="NZ_CALFBA010000178.1"/>
</dbReference>
<reference evidence="8 9" key="1">
    <citation type="submission" date="2024-04" db="EMBL/GenBank/DDBJ databases">
        <title>Dissimilatory iodate-reducing microorganisms contribute to the enrichment of iodine in groundwater.</title>
        <authorList>
            <person name="Jiang Z."/>
        </authorList>
    </citation>
    <scope>NUCLEOTIDE SEQUENCE [LARGE SCALE GENOMIC DNA]</scope>
    <source>
        <strain evidence="8 9">NCP973</strain>
    </source>
</reference>
<proteinExistence type="predicted"/>
<keyword evidence="5" id="KW-1015">Disulfide bond</keyword>
<keyword evidence="6" id="KW-0325">Glycoprotein</keyword>
<evidence type="ECO:0000256" key="5">
    <source>
        <dbReference type="ARBA" id="ARBA00023157"/>
    </source>
</evidence>
<dbReference type="Pfam" id="PF02265">
    <property type="entry name" value="S1-P1_nuclease"/>
    <property type="match status" value="1"/>
</dbReference>
<feature type="signal peptide" evidence="7">
    <location>
        <begin position="1"/>
        <end position="19"/>
    </location>
</feature>
<keyword evidence="1" id="KW-0540">Nuclease</keyword>
<evidence type="ECO:0000313" key="8">
    <source>
        <dbReference type="EMBL" id="WZJ21853.1"/>
    </source>
</evidence>
<dbReference type="PANTHER" id="PTHR33146">
    <property type="entry name" value="ENDONUCLEASE 4"/>
    <property type="match status" value="1"/>
</dbReference>
<dbReference type="SUPFAM" id="SSF48537">
    <property type="entry name" value="Phospholipase C/P1 nuclease"/>
    <property type="match status" value="1"/>
</dbReference>
<dbReference type="Proteomes" id="UP001479520">
    <property type="component" value="Chromosome"/>
</dbReference>
<evidence type="ECO:0000256" key="3">
    <source>
        <dbReference type="ARBA" id="ARBA00022759"/>
    </source>
</evidence>